<dbReference type="InterPro" id="IPR036867">
    <property type="entry name" value="R3H_dom_sf"/>
</dbReference>
<feature type="region of interest" description="Disordered" evidence="1">
    <location>
        <begin position="192"/>
        <end position="216"/>
    </location>
</feature>
<evidence type="ECO:0000313" key="2">
    <source>
        <dbReference type="EMBL" id="KAH0558914.1"/>
    </source>
</evidence>
<evidence type="ECO:0000313" key="3">
    <source>
        <dbReference type="Proteomes" id="UP000750711"/>
    </source>
</evidence>
<dbReference type="Proteomes" id="UP000750711">
    <property type="component" value="Unassembled WGS sequence"/>
</dbReference>
<dbReference type="EMBL" id="JAGHQM010000704">
    <property type="protein sequence ID" value="KAH0558914.1"/>
    <property type="molecule type" value="Genomic_DNA"/>
</dbReference>
<dbReference type="GO" id="GO:0003676">
    <property type="term" value="F:nucleic acid binding"/>
    <property type="evidence" value="ECO:0007669"/>
    <property type="project" value="InterPro"/>
</dbReference>
<dbReference type="AlphaFoldDB" id="A0A9P8LBB2"/>
<sequence>MDASVESTEVRTHPTASRMSSFELIDHPSTTNTSFSSVPPDVHSAPQGRDFDGRPQLSDISSSQGMHQLSDAVRNLRVRGDISSSSSKSSGIAIANGLVRSDTASSEDQTQPYPSDLSMKAPSLDGKSVTSGTTFALDEKESLRPDDSASAKAAEEEDSYSGPGSVAAGSRVGSEASGRAFGDQFYEIAESIGEPSKHDRDNARYTAPAPAESGSSNMAATFEKEGGRQQFMNPVGGFPVPGISFGFASDPDEKLLEALETPKDRLFLLRLEQEVIEFVKDAT</sequence>
<protein>
    <submittedName>
        <fullName evidence="2">Uncharacterized protein</fullName>
    </submittedName>
</protein>
<comment type="caution">
    <text evidence="2">The sequence shown here is derived from an EMBL/GenBank/DDBJ whole genome shotgun (WGS) entry which is preliminary data.</text>
</comment>
<accession>A0A9P8LBB2</accession>
<feature type="compositionally biased region" description="Polar residues" evidence="1">
    <location>
        <begin position="102"/>
        <end position="113"/>
    </location>
</feature>
<feature type="compositionally biased region" description="Polar residues" evidence="1">
    <location>
        <begin position="58"/>
        <end position="67"/>
    </location>
</feature>
<name>A0A9P8LBB2_9PEZI</name>
<organism evidence="2 3">
    <name type="scientific">Trichoglossum hirsutum</name>
    <dbReference type="NCBI Taxonomy" id="265104"/>
    <lineage>
        <taxon>Eukaryota</taxon>
        <taxon>Fungi</taxon>
        <taxon>Dikarya</taxon>
        <taxon>Ascomycota</taxon>
        <taxon>Pezizomycotina</taxon>
        <taxon>Geoglossomycetes</taxon>
        <taxon>Geoglossales</taxon>
        <taxon>Geoglossaceae</taxon>
        <taxon>Trichoglossum</taxon>
    </lineage>
</organism>
<feature type="compositionally biased region" description="Basic and acidic residues" evidence="1">
    <location>
        <begin position="137"/>
        <end position="149"/>
    </location>
</feature>
<reference evidence="2" key="1">
    <citation type="submission" date="2021-03" db="EMBL/GenBank/DDBJ databases">
        <title>Comparative genomics and phylogenomic investigation of the class Geoglossomycetes provide insights into ecological specialization and systematics.</title>
        <authorList>
            <person name="Melie T."/>
            <person name="Pirro S."/>
            <person name="Miller A.N."/>
            <person name="Quandt A."/>
        </authorList>
    </citation>
    <scope>NUCLEOTIDE SEQUENCE</scope>
    <source>
        <strain evidence="2">CAQ_001_2017</strain>
    </source>
</reference>
<feature type="compositionally biased region" description="Polar residues" evidence="1">
    <location>
        <begin position="28"/>
        <end position="37"/>
    </location>
</feature>
<dbReference type="Gene3D" id="3.30.1370.50">
    <property type="entry name" value="R3H-like domain"/>
    <property type="match status" value="1"/>
</dbReference>
<feature type="region of interest" description="Disordered" evidence="1">
    <location>
        <begin position="98"/>
        <end position="176"/>
    </location>
</feature>
<feature type="region of interest" description="Disordered" evidence="1">
    <location>
        <begin position="1"/>
        <end position="74"/>
    </location>
</feature>
<keyword evidence="3" id="KW-1185">Reference proteome</keyword>
<proteinExistence type="predicted"/>
<gene>
    <name evidence="2" type="ORF">GP486_004463</name>
</gene>
<dbReference type="SUPFAM" id="SSF82708">
    <property type="entry name" value="R3H domain"/>
    <property type="match status" value="1"/>
</dbReference>
<evidence type="ECO:0000256" key="1">
    <source>
        <dbReference type="SAM" id="MobiDB-lite"/>
    </source>
</evidence>